<evidence type="ECO:0000256" key="2">
    <source>
        <dbReference type="ARBA" id="ARBA00006403"/>
    </source>
</evidence>
<evidence type="ECO:0000256" key="10">
    <source>
        <dbReference type="SAM" id="MobiDB-lite"/>
    </source>
</evidence>
<dbReference type="PRINTS" id="PR00056">
    <property type="entry name" value="HSFDOMAIN"/>
</dbReference>
<dbReference type="GO" id="GO:0005634">
    <property type="term" value="C:nucleus"/>
    <property type="evidence" value="ECO:0007669"/>
    <property type="project" value="UniProtKB-SubCell"/>
</dbReference>
<dbReference type="PROSITE" id="PS00434">
    <property type="entry name" value="HSF_DOMAIN"/>
    <property type="match status" value="1"/>
</dbReference>
<evidence type="ECO:0000256" key="8">
    <source>
        <dbReference type="ARBA" id="ARBA00023242"/>
    </source>
</evidence>
<keyword evidence="7" id="KW-0804">Transcription</keyword>
<dbReference type="Ensembl" id="ENSPSMT00000042262.1">
    <property type="protein sequence ID" value="ENSPSMP00000036681.1"/>
    <property type="gene ID" value="ENSPSMG00000025225.1"/>
</dbReference>
<evidence type="ECO:0000256" key="4">
    <source>
        <dbReference type="ARBA" id="ARBA00023016"/>
    </source>
</evidence>
<proteinExistence type="inferred from homology"/>
<keyword evidence="13" id="KW-1185">Reference proteome</keyword>
<keyword evidence="6" id="KW-0010">Activator</keyword>
<evidence type="ECO:0000256" key="7">
    <source>
        <dbReference type="ARBA" id="ARBA00023163"/>
    </source>
</evidence>
<dbReference type="PANTHER" id="PTHR10015:SF274">
    <property type="entry name" value="HEAT SHOCK FACTOR PROTEIN 1"/>
    <property type="match status" value="1"/>
</dbReference>
<sequence length="498" mass="53736">MDLPVGPGAAGPSNVPAFLTKLWTLVSDPDTDALICWSPSGNSFHVFDQGQFAKEVLPKYFKHNNMASFVRQLNMYGFRKVVHIEQGGLVKPERDDTEFQHPCFLRGQEQLLENIKRKVTSVSTLKSEDMKVRQDSVAKLLTDVQLMKGRQECMDSKLLAMKHENEALWREVASLRQKHAQQQKVVNKLIQFLISLVQSNRILGVKRKIPLMLNDSSSAHSVPKYGRQYSLEHVHGSGPYTAPSSAYSGSSLYPPEAVASSGPIISDITELAPASPVASPGGSIDERPLSGSPLVRVKEEPPSPPRSPQVEEASPGHPSSVDTPLSPTALIDSILRESEPTPASATALTDADTGGHTDARGHSPSPPPTSTPEKCLSVACLDNLARTPQMSGVARLFPCPSSSSLHGRVQPGNELSEHLDAMDSNLDNLQTMLTSHGFSVDTSALLDIQELLSPQEPPRPLQAENSSSDSAGALHGAAPVPLGPRLCGHWEWRPAGAL</sequence>
<evidence type="ECO:0000256" key="5">
    <source>
        <dbReference type="ARBA" id="ARBA00023125"/>
    </source>
</evidence>
<comment type="subcellular location">
    <subcellularLocation>
        <location evidence="1">Nucleus</location>
    </subcellularLocation>
</comment>
<evidence type="ECO:0000256" key="6">
    <source>
        <dbReference type="ARBA" id="ARBA00023159"/>
    </source>
</evidence>
<name>A0A8C9AZS4_PROSS</name>
<dbReference type="InterPro" id="IPR036390">
    <property type="entry name" value="WH_DNA-bd_sf"/>
</dbReference>
<dbReference type="SMART" id="SM00415">
    <property type="entry name" value="HSF"/>
    <property type="match status" value="1"/>
</dbReference>
<dbReference type="Pfam" id="PF06546">
    <property type="entry name" value="Vert_HS_TF"/>
    <property type="match status" value="1"/>
</dbReference>
<keyword evidence="3" id="KW-0805">Transcription regulation</keyword>
<dbReference type="GeneTree" id="ENSGT00940000158421"/>
<gene>
    <name evidence="12" type="primary">HSF1</name>
</gene>
<evidence type="ECO:0000313" key="12">
    <source>
        <dbReference type="Ensembl" id="ENSPSMP00000036681.1"/>
    </source>
</evidence>
<evidence type="ECO:0000256" key="1">
    <source>
        <dbReference type="ARBA" id="ARBA00004123"/>
    </source>
</evidence>
<evidence type="ECO:0000256" key="9">
    <source>
        <dbReference type="RuleBase" id="RU004020"/>
    </source>
</evidence>
<protein>
    <submittedName>
        <fullName evidence="12">Heat shock transcription factor 1</fullName>
    </submittedName>
</protein>
<dbReference type="GO" id="GO:0043565">
    <property type="term" value="F:sequence-specific DNA binding"/>
    <property type="evidence" value="ECO:0007669"/>
    <property type="project" value="InterPro"/>
</dbReference>
<dbReference type="InterPro" id="IPR036388">
    <property type="entry name" value="WH-like_DNA-bd_sf"/>
</dbReference>
<evidence type="ECO:0000256" key="3">
    <source>
        <dbReference type="ARBA" id="ARBA00023015"/>
    </source>
</evidence>
<reference evidence="12" key="1">
    <citation type="submission" date="2025-08" db="UniProtKB">
        <authorList>
            <consortium name="Ensembl"/>
        </authorList>
    </citation>
    <scope>IDENTIFICATION</scope>
</reference>
<keyword evidence="4" id="KW-0346">Stress response</keyword>
<comment type="similarity">
    <text evidence="2 9">Belongs to the HSF family.</text>
</comment>
<dbReference type="Proteomes" id="UP000694414">
    <property type="component" value="Unplaced"/>
</dbReference>
<dbReference type="GO" id="GO:0003700">
    <property type="term" value="F:DNA-binding transcription factor activity"/>
    <property type="evidence" value="ECO:0007669"/>
    <property type="project" value="InterPro"/>
</dbReference>
<feature type="domain" description="HSF-type DNA-binding" evidence="11">
    <location>
        <begin position="57"/>
        <end position="81"/>
    </location>
</feature>
<evidence type="ECO:0000313" key="13">
    <source>
        <dbReference type="Proteomes" id="UP000694414"/>
    </source>
</evidence>
<dbReference type="PANTHER" id="PTHR10015">
    <property type="entry name" value="HEAT SHOCK TRANSCRIPTION FACTOR"/>
    <property type="match status" value="1"/>
</dbReference>
<dbReference type="SUPFAM" id="SSF46785">
    <property type="entry name" value="Winged helix' DNA-binding domain"/>
    <property type="match status" value="1"/>
</dbReference>
<accession>A0A8C9AZS4</accession>
<dbReference type="Gene3D" id="1.10.10.10">
    <property type="entry name" value="Winged helix-like DNA-binding domain superfamily/Winged helix DNA-binding domain"/>
    <property type="match status" value="1"/>
</dbReference>
<keyword evidence="5" id="KW-0238">DNA-binding</keyword>
<evidence type="ECO:0000259" key="11">
    <source>
        <dbReference type="PROSITE" id="PS00434"/>
    </source>
</evidence>
<dbReference type="InterPro" id="IPR010542">
    <property type="entry name" value="Vert_HSTF_C"/>
</dbReference>
<keyword evidence="8" id="KW-0539">Nucleus</keyword>
<reference evidence="12" key="2">
    <citation type="submission" date="2025-09" db="UniProtKB">
        <authorList>
            <consortium name="Ensembl"/>
        </authorList>
    </citation>
    <scope>IDENTIFICATION</scope>
</reference>
<dbReference type="AlphaFoldDB" id="A0A8C9AZS4"/>
<feature type="region of interest" description="Disordered" evidence="10">
    <location>
        <begin position="455"/>
        <end position="477"/>
    </location>
</feature>
<dbReference type="InterPro" id="IPR000232">
    <property type="entry name" value="HSF_DNA-bd"/>
</dbReference>
<feature type="region of interest" description="Disordered" evidence="10">
    <location>
        <begin position="273"/>
        <end position="326"/>
    </location>
</feature>
<feature type="region of interest" description="Disordered" evidence="10">
    <location>
        <begin position="338"/>
        <end position="373"/>
    </location>
</feature>
<dbReference type="Pfam" id="PF00447">
    <property type="entry name" value="HSF_DNA-bind"/>
    <property type="match status" value="1"/>
</dbReference>
<dbReference type="FunFam" id="1.10.10.10:FF:000027">
    <property type="entry name" value="Heat shock transcription factor 1"/>
    <property type="match status" value="1"/>
</dbReference>
<organism evidence="12 13">
    <name type="scientific">Prolemur simus</name>
    <name type="common">Greater bamboo lemur</name>
    <name type="synonym">Hapalemur simus</name>
    <dbReference type="NCBI Taxonomy" id="1328070"/>
    <lineage>
        <taxon>Eukaryota</taxon>
        <taxon>Metazoa</taxon>
        <taxon>Chordata</taxon>
        <taxon>Craniata</taxon>
        <taxon>Vertebrata</taxon>
        <taxon>Euteleostomi</taxon>
        <taxon>Mammalia</taxon>
        <taxon>Eutheria</taxon>
        <taxon>Euarchontoglires</taxon>
        <taxon>Primates</taxon>
        <taxon>Strepsirrhini</taxon>
        <taxon>Lemuriformes</taxon>
        <taxon>Lemuridae</taxon>
        <taxon>Prolemur</taxon>
    </lineage>
</organism>